<dbReference type="EMBL" id="CP042817">
    <property type="protein sequence ID" value="QEJ96872.1"/>
    <property type="molecule type" value="Genomic_DNA"/>
</dbReference>
<dbReference type="PIRSF" id="PIRSF005902">
    <property type="entry name" value="DNase_TatD"/>
    <property type="match status" value="1"/>
</dbReference>
<evidence type="ECO:0000313" key="8">
    <source>
        <dbReference type="Proteomes" id="UP000323594"/>
    </source>
</evidence>
<reference evidence="5 8" key="3">
    <citation type="submission" date="2019-08" db="EMBL/GenBank/DDBJ databases">
        <authorList>
            <person name="Kuhnert P."/>
        </authorList>
    </citation>
    <scope>NUCLEOTIDE SEQUENCE [LARGE SCALE GENOMIC DNA]</scope>
    <source>
        <strain evidence="5 8">B36.5</strain>
    </source>
</reference>
<protein>
    <submittedName>
        <fullName evidence="4">Hydrolase, TatD family</fullName>
    </submittedName>
    <submittedName>
        <fullName evidence="5">TatD family deoxyribonuclease</fullName>
    </submittedName>
</protein>
<dbReference type="EMBL" id="CDNC01000045">
    <property type="protein sequence ID" value="CEM62828.1"/>
    <property type="molecule type" value="Genomic_DNA"/>
</dbReference>
<dbReference type="PROSITE" id="PS01091">
    <property type="entry name" value="TATD_3"/>
    <property type="match status" value="1"/>
</dbReference>
<evidence type="ECO:0000313" key="7">
    <source>
        <dbReference type="Proteomes" id="UP000042527"/>
    </source>
</evidence>
<evidence type="ECO:0000256" key="2">
    <source>
        <dbReference type="ARBA" id="ARBA00022801"/>
    </source>
</evidence>
<evidence type="ECO:0000256" key="1">
    <source>
        <dbReference type="ARBA" id="ARBA00009275"/>
    </source>
</evidence>
<dbReference type="EMBL" id="CP042817">
    <property type="protein sequence ID" value="QEJ96712.1"/>
    <property type="molecule type" value="Genomic_DNA"/>
</dbReference>
<dbReference type="InterPro" id="IPR001130">
    <property type="entry name" value="TatD-like"/>
</dbReference>
<comment type="similarity">
    <text evidence="1">Belongs to the metallo-dependent hydrolases superfamily. TatD-type hydrolase family.</text>
</comment>
<proteinExistence type="inferred from homology"/>
<dbReference type="SUPFAM" id="SSF51556">
    <property type="entry name" value="Metallo-dependent hydrolases"/>
    <property type="match status" value="1"/>
</dbReference>
<feature type="binding site" evidence="3">
    <location>
        <position position="131"/>
    </location>
    <ligand>
        <name>a divalent metal cation</name>
        <dbReference type="ChEBI" id="CHEBI:60240"/>
        <label>2</label>
    </ligand>
</feature>
<dbReference type="InterPro" id="IPR032466">
    <property type="entry name" value="Metal_Hydrolase"/>
</dbReference>
<dbReference type="Proteomes" id="UP000323594">
    <property type="component" value="Chromosome"/>
</dbReference>
<feature type="binding site" evidence="3">
    <location>
        <position position="8"/>
    </location>
    <ligand>
        <name>a divalent metal cation</name>
        <dbReference type="ChEBI" id="CHEBI:60240"/>
        <label>1</label>
    </ligand>
</feature>
<reference evidence="7" key="2">
    <citation type="submission" date="2015-01" db="EMBL/GenBank/DDBJ databases">
        <authorList>
            <person name="Manzoor Shahid"/>
            <person name="Zubair Saima"/>
        </authorList>
    </citation>
    <scope>NUCLEOTIDE SEQUENCE [LARGE SCALE GENOMIC DNA]</scope>
    <source>
        <strain evidence="7">V1</strain>
    </source>
</reference>
<organism evidence="4 7">
    <name type="scientific">Treponema phagedenis</name>
    <dbReference type="NCBI Taxonomy" id="162"/>
    <lineage>
        <taxon>Bacteria</taxon>
        <taxon>Pseudomonadati</taxon>
        <taxon>Spirochaetota</taxon>
        <taxon>Spirochaetia</taxon>
        <taxon>Spirochaetales</taxon>
        <taxon>Treponemataceae</taxon>
        <taxon>Treponema</taxon>
    </lineage>
</organism>
<sequence>MYSDAHMHIFDLQQRQKAPFSLPDDLRVCTSAHEREEFLFHEKIKQMQEAVTDVPVRNRIILSFGIHPQLPIQNELDFLEKLLKEKRIAAIGECGFDLFTDEYKDTIEQQKAVWNAQLELALFYRTPIVIHVRRAMNLLFAETNLLKKLPAVIFHGWSGSIVEAESFLKKGVPAFFSIGKALLRGQKTVREAATHLPITHILTETDSPYMTLKGEAFSTVDDIRLVFSRLAELREIKLQTERFFELKNIIEENFFKAFALKA</sequence>
<dbReference type="RefSeq" id="WP_024751856.1">
    <property type="nucleotide sequence ID" value="NZ_CDNC01000045.1"/>
</dbReference>
<evidence type="ECO:0000313" key="6">
    <source>
        <dbReference type="EMBL" id="QEJ96872.1"/>
    </source>
</evidence>
<evidence type="ECO:0000256" key="3">
    <source>
        <dbReference type="PIRSR" id="PIRSR005902-1"/>
    </source>
</evidence>
<feature type="binding site" evidence="3">
    <location>
        <position position="206"/>
    </location>
    <ligand>
        <name>a divalent metal cation</name>
        <dbReference type="ChEBI" id="CHEBI:60240"/>
        <label>1</label>
    </ligand>
</feature>
<feature type="binding site" evidence="3">
    <location>
        <position position="155"/>
    </location>
    <ligand>
        <name>a divalent metal cation</name>
        <dbReference type="ChEBI" id="CHEBI:60240"/>
        <label>2</label>
    </ligand>
</feature>
<accession>A0A0B7GWD9</accession>
<feature type="binding site" evidence="3">
    <location>
        <position position="6"/>
    </location>
    <ligand>
        <name>a divalent metal cation</name>
        <dbReference type="ChEBI" id="CHEBI:60240"/>
        <label>1</label>
    </ligand>
</feature>
<dbReference type="Proteomes" id="UP000042527">
    <property type="component" value="Unassembled WGS sequence"/>
</dbReference>
<keyword evidence="2 4" id="KW-0378">Hydrolase</keyword>
<dbReference type="Pfam" id="PF01026">
    <property type="entry name" value="TatD_DNase"/>
    <property type="match status" value="1"/>
</dbReference>
<dbReference type="OrthoDB" id="356365at2"/>
<reference evidence="4" key="1">
    <citation type="submission" date="2015-01" db="EMBL/GenBank/DDBJ databases">
        <authorList>
            <person name="Xiang T."/>
            <person name="Song Y."/>
            <person name="Huang L."/>
            <person name="Wang B."/>
            <person name="Wu P."/>
        </authorList>
    </citation>
    <scope>NUCLEOTIDE SEQUENCE [LARGE SCALE GENOMIC DNA]</scope>
    <source>
        <strain evidence="4">V1</strain>
    </source>
</reference>
<keyword evidence="3" id="KW-0479">Metal-binding</keyword>
<dbReference type="GeneID" id="57751896"/>
<gene>
    <name evidence="5" type="ORF">FUT82_00930</name>
    <name evidence="6" type="ORF">FUT82_01985</name>
    <name evidence="4" type="ORF">TPHV1_50088</name>
</gene>
<dbReference type="PANTHER" id="PTHR46124">
    <property type="entry name" value="D-AMINOACYL-TRNA DEACYLASE"/>
    <property type="match status" value="1"/>
</dbReference>
<dbReference type="GO" id="GO:0046872">
    <property type="term" value="F:metal ion binding"/>
    <property type="evidence" value="ECO:0007669"/>
    <property type="project" value="UniProtKB-KW"/>
</dbReference>
<feature type="binding site" evidence="3">
    <location>
        <position position="93"/>
    </location>
    <ligand>
        <name>a divalent metal cation</name>
        <dbReference type="ChEBI" id="CHEBI:60240"/>
        <label>1</label>
    </ligand>
</feature>
<dbReference type="GO" id="GO:0016788">
    <property type="term" value="F:hydrolase activity, acting on ester bonds"/>
    <property type="evidence" value="ECO:0007669"/>
    <property type="project" value="InterPro"/>
</dbReference>
<evidence type="ECO:0000313" key="5">
    <source>
        <dbReference type="EMBL" id="QEJ96712.1"/>
    </source>
</evidence>
<dbReference type="PANTHER" id="PTHR46124:SF2">
    <property type="entry name" value="D-AMINOACYL-TRNA DEACYLASE"/>
    <property type="match status" value="1"/>
</dbReference>
<keyword evidence="7" id="KW-1185">Reference proteome</keyword>
<dbReference type="InterPro" id="IPR018228">
    <property type="entry name" value="DNase_TatD-rel_CS"/>
</dbReference>
<evidence type="ECO:0000313" key="4">
    <source>
        <dbReference type="EMBL" id="CEM62828.1"/>
    </source>
</evidence>
<dbReference type="AlphaFoldDB" id="A0A0B7GWD9"/>
<name>A0A0B7GWD9_TREPH</name>
<dbReference type="Gene3D" id="3.20.20.140">
    <property type="entry name" value="Metal-dependent hydrolases"/>
    <property type="match status" value="1"/>
</dbReference>